<feature type="compositionally biased region" description="Polar residues" evidence="2">
    <location>
        <begin position="1312"/>
        <end position="1322"/>
    </location>
</feature>
<proteinExistence type="predicted"/>
<feature type="coiled-coil region" evidence="1">
    <location>
        <begin position="929"/>
        <end position="974"/>
    </location>
</feature>
<feature type="region of interest" description="Disordered" evidence="2">
    <location>
        <begin position="997"/>
        <end position="1031"/>
    </location>
</feature>
<organism evidence="3 4">
    <name type="scientific">Rickenella mellea</name>
    <dbReference type="NCBI Taxonomy" id="50990"/>
    <lineage>
        <taxon>Eukaryota</taxon>
        <taxon>Fungi</taxon>
        <taxon>Dikarya</taxon>
        <taxon>Basidiomycota</taxon>
        <taxon>Agaricomycotina</taxon>
        <taxon>Agaricomycetes</taxon>
        <taxon>Hymenochaetales</taxon>
        <taxon>Rickenellaceae</taxon>
        <taxon>Rickenella</taxon>
    </lineage>
</organism>
<dbReference type="OrthoDB" id="10255344at2759"/>
<feature type="coiled-coil region" evidence="1">
    <location>
        <begin position="823"/>
        <end position="903"/>
    </location>
</feature>
<dbReference type="SUPFAM" id="SSF90257">
    <property type="entry name" value="Myosin rod fragments"/>
    <property type="match status" value="1"/>
</dbReference>
<keyword evidence="1" id="KW-0175">Coiled coil</keyword>
<feature type="compositionally biased region" description="Basic and acidic residues" evidence="2">
    <location>
        <begin position="1015"/>
        <end position="1031"/>
    </location>
</feature>
<evidence type="ECO:0000313" key="4">
    <source>
        <dbReference type="Proteomes" id="UP000294933"/>
    </source>
</evidence>
<sequence>MAWNFREVDQRDEIAHLKETLSVQETKYASLEDQYLGQNNELAELKKSFEEALQKLHSEADRALRLESDLARRTDDLQKERFARGNAEAALITTRDQIKAEAATSKELQAIVDKLSNSENGSRAEQSKLIEENSKLQSRVRQLESEVRRLAFVPPVSAIPKPSARPRTSSLTNLRVTTLERDLAQLRISSEKSESELQVTKAKLTKAQDEVIRAENENVALKKRMESKIRDIQSSLEEREEELAFLRSQGDFAAREQELLERLEMEESRIVELEAELCSARKAGDSQRALAKVRQDLSNEANRRIEGEAREIELAKEREDALDELERVRNDAQDLSNALRQRITDHAELEAHLRDLQKQLATSSNVTNILESQLREARASPPEIGYQIDEKTVTRLLSAVERLRAERDNLRRDLEFTQMESRFALEAHKVKMALADDNIATLEAARSQIESSSQPVDVTCWEKEALRLRRMTCGLAATVNYFYAGYEELSIDVSGNQAVINSSVENTARITAEFEVALANTRQRLADVESDLADKVLELKDWQQRYSGLEVLSEEHRVESEQRKDVIARMDEQSSEQVSNRESEIAELKERLAKMTQTLEDAERLRLEFKERIVSTQDELANAQRDLQDSEERCKALQTAHLSSMSSPDAAKAMKDQLATLEERVGRRNATIGDLHHVIKRLETNLSLAEERLEELSADIEMANTEKAAMLEDCTTARDERDDAHKMIQTLEVEVDTLNQQLVDETSKFDALNCRFDVLQQDLDEEGAARAAECATLVSLVVEKTGRSAILADLCRSVHKVASLGRTQLAELKEGVRAAESAKGEMADECERLSRAMAETQDERTLALETIRRELAQASAEIQQLAANLDRAQTSLKSSSDSLRDSETQTAQLTDRIAVLEADIKTKVEEAMLLQSELDAAKAAQQEGASQLHNNLSAAKQELESQLQISLSTIDDLQTKQQQTKDALDLANEELARHRSASDALRFELERVGSAHAKETEDLKEQVESAATESLKLRQSVESEKNGRRFDQEAHRQELANALEKCKQAAKHETKLGQDLQACQEQLQDARLIARTLQEEKIVLQTQIETLETETQGAVVKYQAFEKQVYTCECEIVSLKDELSQVGEQLVIAEKAAKAAETKLAFFSTQHENTAASHRKAIQTVTELKEQNEELERVLRSKCVEIEENDDKFIQLLKEKKKLSSKVDALTRKVQSLQNKVTSASPAPETNRATSAVSGATDDVLPPVPPIPQPSSSKATSTAGATPMPLAPLLRPKTPELKEASSKAPRVAPIERPKTPTFPRIFSPSVLAPSSRQNTPEFSQLRPKTPESSRGQAVFKLKTPERVRALSTPSASDLPTTFSGKKRPAPDDFYPSEPLPAQPVMPDIASPHVRRPSQTMRSGFTPVRHQTSSGSLSPMDQQQAAHRRLTTTTLTRGPIADVTNGGRRVVSTHPKAQGRGWLGKLRGGSSESKAARSHVAQDFVTQ</sequence>
<feature type="region of interest" description="Disordered" evidence="2">
    <location>
        <begin position="1217"/>
        <end position="1336"/>
    </location>
</feature>
<dbReference type="EMBL" id="ML170161">
    <property type="protein sequence ID" value="TDL26365.1"/>
    <property type="molecule type" value="Genomic_DNA"/>
</dbReference>
<feature type="coiled-coil region" evidence="1">
    <location>
        <begin position="393"/>
        <end position="445"/>
    </location>
</feature>
<evidence type="ECO:0000313" key="3">
    <source>
        <dbReference type="EMBL" id="TDL26365.1"/>
    </source>
</evidence>
<feature type="coiled-coil region" evidence="1">
    <location>
        <begin position="679"/>
        <end position="748"/>
    </location>
</feature>
<gene>
    <name evidence="3" type="ORF">BD410DRAFT_783402</name>
</gene>
<accession>A0A4Y7QG19</accession>
<dbReference type="STRING" id="50990.A0A4Y7QG19"/>
<evidence type="ECO:0000256" key="2">
    <source>
        <dbReference type="SAM" id="MobiDB-lite"/>
    </source>
</evidence>
<dbReference type="Gene3D" id="1.10.287.1490">
    <property type="match status" value="1"/>
</dbReference>
<feature type="coiled-coil region" evidence="1">
    <location>
        <begin position="176"/>
        <end position="366"/>
    </location>
</feature>
<feature type="coiled-coil region" evidence="1">
    <location>
        <begin position="1060"/>
        <end position="1094"/>
    </location>
</feature>
<feature type="region of interest" description="Disordered" evidence="2">
    <location>
        <begin position="1351"/>
        <end position="1486"/>
    </location>
</feature>
<feature type="compositionally biased region" description="Polar residues" evidence="2">
    <location>
        <begin position="1396"/>
        <end position="1424"/>
    </location>
</feature>
<dbReference type="PANTHER" id="PTHR47357">
    <property type="entry name" value="COP1-INTERACTIVE PROTEIN 1"/>
    <property type="match status" value="1"/>
</dbReference>
<name>A0A4Y7QG19_9AGAM</name>
<protein>
    <submittedName>
        <fullName evidence="3">Uncharacterized protein</fullName>
    </submittedName>
</protein>
<feature type="compositionally biased region" description="Polar residues" evidence="2">
    <location>
        <begin position="1351"/>
        <end position="1363"/>
    </location>
</feature>
<dbReference type="PANTHER" id="PTHR47357:SF1">
    <property type="entry name" value="SPINDLE POLE BODY COMPONENT 110"/>
    <property type="match status" value="1"/>
</dbReference>
<dbReference type="GO" id="GO:0005856">
    <property type="term" value="C:cytoskeleton"/>
    <property type="evidence" value="ECO:0007669"/>
    <property type="project" value="TreeGrafter"/>
</dbReference>
<feature type="compositionally biased region" description="Low complexity" evidence="2">
    <location>
        <begin position="1254"/>
        <end position="1266"/>
    </location>
</feature>
<evidence type="ECO:0000256" key="1">
    <source>
        <dbReference type="SAM" id="Coils"/>
    </source>
</evidence>
<feature type="coiled-coil region" evidence="1">
    <location>
        <begin position="14"/>
        <end position="66"/>
    </location>
</feature>
<feature type="compositionally biased region" description="Basic and acidic residues" evidence="2">
    <location>
        <begin position="997"/>
        <end position="1007"/>
    </location>
</feature>
<dbReference type="GO" id="GO:0005200">
    <property type="term" value="F:structural constituent of cytoskeleton"/>
    <property type="evidence" value="ECO:0007669"/>
    <property type="project" value="TreeGrafter"/>
</dbReference>
<reference evidence="3 4" key="1">
    <citation type="submission" date="2018-06" db="EMBL/GenBank/DDBJ databases">
        <title>A transcriptomic atlas of mushroom development highlights an independent origin of complex multicellularity.</title>
        <authorList>
            <consortium name="DOE Joint Genome Institute"/>
            <person name="Krizsan K."/>
            <person name="Almasi E."/>
            <person name="Merenyi Z."/>
            <person name="Sahu N."/>
            <person name="Viragh M."/>
            <person name="Koszo T."/>
            <person name="Mondo S."/>
            <person name="Kiss B."/>
            <person name="Balint B."/>
            <person name="Kues U."/>
            <person name="Barry K."/>
            <person name="Hegedus J.C."/>
            <person name="Henrissat B."/>
            <person name="Johnson J."/>
            <person name="Lipzen A."/>
            <person name="Ohm R."/>
            <person name="Nagy I."/>
            <person name="Pangilinan J."/>
            <person name="Yan J."/>
            <person name="Xiong Y."/>
            <person name="Grigoriev I.V."/>
            <person name="Hibbett D.S."/>
            <person name="Nagy L.G."/>
        </authorList>
    </citation>
    <scope>NUCLEOTIDE SEQUENCE [LARGE SCALE GENOMIC DNA]</scope>
    <source>
        <strain evidence="3 4">SZMC22713</strain>
    </source>
</reference>
<dbReference type="VEuPathDB" id="FungiDB:BD410DRAFT_783402"/>
<feature type="coiled-coil region" evidence="1">
    <location>
        <begin position="518"/>
        <end position="545"/>
    </location>
</feature>
<keyword evidence="4" id="KW-1185">Reference proteome</keyword>
<feature type="coiled-coil region" evidence="1">
    <location>
        <begin position="578"/>
        <end position="640"/>
    </location>
</feature>
<dbReference type="Proteomes" id="UP000294933">
    <property type="component" value="Unassembled WGS sequence"/>
</dbReference>